<reference evidence="3" key="1">
    <citation type="submission" date="2018-06" db="EMBL/GenBank/DDBJ databases">
        <title>Paenibacillus xerothermodurans sp. nov. an extremely dry heat resistant spore forming bacterium isolated from the soil of Cape Canaveral, Florida.</title>
        <authorList>
            <person name="Seuylemezian A."/>
            <person name="Kaur N."/>
            <person name="Patil P."/>
            <person name="Patil P."/>
            <person name="Mayilraj S."/>
            <person name="Vaishampayan P."/>
        </authorList>
    </citation>
    <scope>NUCLEOTIDE SEQUENCE [LARGE SCALE GENOMIC DNA]</scope>
    <source>
        <strain evidence="3">ATCC 27380</strain>
    </source>
</reference>
<evidence type="ECO:0000256" key="1">
    <source>
        <dbReference type="ARBA" id="ARBA00022679"/>
    </source>
</evidence>
<keyword evidence="1" id="KW-0808">Transferase</keyword>
<keyword evidence="4" id="KW-1185">Reference proteome</keyword>
<dbReference type="EMBL" id="NHRJ02000003">
    <property type="protein sequence ID" value="PZE21354.1"/>
    <property type="molecule type" value="Genomic_DNA"/>
</dbReference>
<dbReference type="SUPFAM" id="SSF53335">
    <property type="entry name" value="S-adenosyl-L-methionine-dependent methyltransferases"/>
    <property type="match status" value="1"/>
</dbReference>
<gene>
    <name evidence="3" type="ORF">CBW46_008315</name>
</gene>
<protein>
    <submittedName>
        <fullName evidence="3">Class I SAM-dependent methyltransferase</fullName>
    </submittedName>
</protein>
<name>A0A2W1NBP0_PAEXE</name>
<accession>A0A2W1NBP0</accession>
<dbReference type="Gene3D" id="3.40.50.150">
    <property type="entry name" value="Vaccinia Virus protein VP39"/>
    <property type="match status" value="1"/>
</dbReference>
<feature type="domain" description="Methyltransferase" evidence="2">
    <location>
        <begin position="55"/>
        <end position="156"/>
    </location>
</feature>
<dbReference type="CDD" id="cd02440">
    <property type="entry name" value="AdoMet_MTases"/>
    <property type="match status" value="1"/>
</dbReference>
<dbReference type="RefSeq" id="WP_089199550.1">
    <property type="nucleotide sequence ID" value="NZ_NHRJ02000003.1"/>
</dbReference>
<evidence type="ECO:0000313" key="4">
    <source>
        <dbReference type="Proteomes" id="UP000214746"/>
    </source>
</evidence>
<dbReference type="Proteomes" id="UP000214746">
    <property type="component" value="Unassembled WGS sequence"/>
</dbReference>
<dbReference type="InterPro" id="IPR029063">
    <property type="entry name" value="SAM-dependent_MTases_sf"/>
</dbReference>
<sequence>MDTSRLELIRKEEKKYHEKCFENYKLYEKGSWLHQPVPVIMEYASRLSLGQPVQILDLGCGVGRNSIPLAKMAMPSGGRVHCVDLLEVAVEKLREYAKQFQVQPAITADTADIGEIAIREDTYDYIVAASSLEHVKSQEVFEKVLRRMAEGTKRGGMNCIVMNTDIEEYDKQSGRPRKTLIEVVMRKPDVLYRLRSNYADWEQLHVSVQPMELEIDRDGESVIMRAQTVSFVARRR</sequence>
<evidence type="ECO:0000259" key="2">
    <source>
        <dbReference type="Pfam" id="PF13649"/>
    </source>
</evidence>
<keyword evidence="3" id="KW-0489">Methyltransferase</keyword>
<dbReference type="PANTHER" id="PTHR43861">
    <property type="entry name" value="TRANS-ACONITATE 2-METHYLTRANSFERASE-RELATED"/>
    <property type="match status" value="1"/>
</dbReference>
<dbReference type="OrthoDB" id="9804312at2"/>
<dbReference type="GO" id="GO:0008168">
    <property type="term" value="F:methyltransferase activity"/>
    <property type="evidence" value="ECO:0007669"/>
    <property type="project" value="UniProtKB-KW"/>
</dbReference>
<evidence type="ECO:0000313" key="3">
    <source>
        <dbReference type="EMBL" id="PZE21354.1"/>
    </source>
</evidence>
<dbReference type="Pfam" id="PF13649">
    <property type="entry name" value="Methyltransf_25"/>
    <property type="match status" value="1"/>
</dbReference>
<comment type="caution">
    <text evidence="3">The sequence shown here is derived from an EMBL/GenBank/DDBJ whole genome shotgun (WGS) entry which is preliminary data.</text>
</comment>
<dbReference type="AlphaFoldDB" id="A0A2W1NBP0"/>
<dbReference type="GO" id="GO:0032259">
    <property type="term" value="P:methylation"/>
    <property type="evidence" value="ECO:0007669"/>
    <property type="project" value="UniProtKB-KW"/>
</dbReference>
<organism evidence="3 4">
    <name type="scientific">Paenibacillus xerothermodurans</name>
    <dbReference type="NCBI Taxonomy" id="1977292"/>
    <lineage>
        <taxon>Bacteria</taxon>
        <taxon>Bacillati</taxon>
        <taxon>Bacillota</taxon>
        <taxon>Bacilli</taxon>
        <taxon>Bacillales</taxon>
        <taxon>Paenibacillaceae</taxon>
        <taxon>Paenibacillus</taxon>
    </lineage>
</organism>
<proteinExistence type="predicted"/>
<dbReference type="InterPro" id="IPR041698">
    <property type="entry name" value="Methyltransf_25"/>
</dbReference>